<feature type="transmembrane region" description="Helical" evidence="1">
    <location>
        <begin position="59"/>
        <end position="81"/>
    </location>
</feature>
<accession>A0A4Q2S8J2</accession>
<proteinExistence type="predicted"/>
<name>A0A4Q2S8J2_9ACTN</name>
<feature type="transmembrane region" description="Helical" evidence="1">
    <location>
        <begin position="169"/>
        <end position="190"/>
    </location>
</feature>
<keyword evidence="1" id="KW-1133">Transmembrane helix</keyword>
<dbReference type="AlphaFoldDB" id="A0A4Q2S8J2"/>
<feature type="transmembrane region" description="Helical" evidence="1">
    <location>
        <begin position="20"/>
        <end position="39"/>
    </location>
</feature>
<evidence type="ECO:0000313" key="2">
    <source>
        <dbReference type="EMBL" id="RYB96749.1"/>
    </source>
</evidence>
<evidence type="ECO:0000313" key="3">
    <source>
        <dbReference type="Proteomes" id="UP000291838"/>
    </source>
</evidence>
<dbReference type="Proteomes" id="UP000291838">
    <property type="component" value="Unassembled WGS sequence"/>
</dbReference>
<dbReference type="InterPro" id="IPR025495">
    <property type="entry name" value="DUF4386"/>
</dbReference>
<dbReference type="OrthoDB" id="1160166at2"/>
<organism evidence="2 3">
    <name type="scientific">Nocardioides glacieisoli</name>
    <dbReference type="NCBI Taxonomy" id="1168730"/>
    <lineage>
        <taxon>Bacteria</taxon>
        <taxon>Bacillati</taxon>
        <taxon>Actinomycetota</taxon>
        <taxon>Actinomycetes</taxon>
        <taxon>Propionibacteriales</taxon>
        <taxon>Nocardioidaceae</taxon>
        <taxon>Nocardioides</taxon>
    </lineage>
</organism>
<protein>
    <submittedName>
        <fullName evidence="2">DUF4386 domain-containing protein</fullName>
    </submittedName>
</protein>
<keyword evidence="1" id="KW-0812">Transmembrane</keyword>
<reference evidence="2 3" key="1">
    <citation type="submission" date="2019-01" db="EMBL/GenBank/DDBJ databases">
        <title>Novel species of Nocardioides.</title>
        <authorList>
            <person name="Liu Q."/>
            <person name="Xin Y.-H."/>
        </authorList>
    </citation>
    <scope>NUCLEOTIDE SEQUENCE [LARGE SCALE GENOMIC DNA]</scope>
    <source>
        <strain evidence="2 3">HLT3-15</strain>
    </source>
</reference>
<sequence length="241" mass="25598">MKVLEPHAADKRTARVTGVLYLGLALTGMVGFLLVRPMIFEPGDPGATVQQLVDHEALARTGIVLEMAIAATQALAALWFFRLFRAVDAFAAGAIAVFGIVNAVVILISAACMATALDVALDPVGAPEAAQLAYLVSENLWVVGTLFFGLWLVPMGWCVIESRWMPRALGWILVAGGVGYVISGFVDYLAPDADMLVEILTVPASVGEFWMIGYLLVRGVRRSSSASPLPAETLSPAPTRA</sequence>
<keyword evidence="1" id="KW-0472">Membrane</keyword>
<feature type="transmembrane region" description="Helical" evidence="1">
    <location>
        <begin position="140"/>
        <end position="160"/>
    </location>
</feature>
<dbReference type="Pfam" id="PF14329">
    <property type="entry name" value="DUF4386"/>
    <property type="match status" value="1"/>
</dbReference>
<gene>
    <name evidence="2" type="ORF">EUA06_00045</name>
</gene>
<dbReference type="EMBL" id="SDWS01000001">
    <property type="protein sequence ID" value="RYB96749.1"/>
    <property type="molecule type" value="Genomic_DNA"/>
</dbReference>
<keyword evidence="3" id="KW-1185">Reference proteome</keyword>
<evidence type="ECO:0000256" key="1">
    <source>
        <dbReference type="SAM" id="Phobius"/>
    </source>
</evidence>
<comment type="caution">
    <text evidence="2">The sequence shown here is derived from an EMBL/GenBank/DDBJ whole genome shotgun (WGS) entry which is preliminary data.</text>
</comment>
<feature type="transmembrane region" description="Helical" evidence="1">
    <location>
        <begin position="196"/>
        <end position="217"/>
    </location>
</feature>
<feature type="transmembrane region" description="Helical" evidence="1">
    <location>
        <begin position="93"/>
        <end position="120"/>
    </location>
</feature>